<feature type="signal peptide" evidence="1">
    <location>
        <begin position="1"/>
        <end position="29"/>
    </location>
</feature>
<evidence type="ECO:0000313" key="3">
    <source>
        <dbReference type="Proteomes" id="UP000807504"/>
    </source>
</evidence>
<name>A0A8T0F0E2_ARGBR</name>
<dbReference type="EMBL" id="JABXBU010000030">
    <property type="protein sequence ID" value="KAF8784557.1"/>
    <property type="molecule type" value="Genomic_DNA"/>
</dbReference>
<reference evidence="2" key="2">
    <citation type="submission" date="2020-06" db="EMBL/GenBank/DDBJ databases">
        <authorList>
            <person name="Sheffer M."/>
        </authorList>
    </citation>
    <scope>NUCLEOTIDE SEQUENCE</scope>
</reference>
<sequence>MGLTAGKMPFFQMTIVTLFLLMNFPLGEGFNVIMSSQNTASMTPGELLVQILTEPESLIRLFDGFNLSFQMLRHLGRTGPALLRLPFDKSFLSNSYDHVGLESWRKHYYSRFQHEENGGNPVKQEIAISM</sequence>
<evidence type="ECO:0000313" key="2">
    <source>
        <dbReference type="EMBL" id="KAF8784557.1"/>
    </source>
</evidence>
<proteinExistence type="predicted"/>
<dbReference type="Proteomes" id="UP000807504">
    <property type="component" value="Unassembled WGS sequence"/>
</dbReference>
<keyword evidence="3" id="KW-1185">Reference proteome</keyword>
<keyword evidence="1" id="KW-0732">Signal</keyword>
<feature type="chain" id="PRO_5035926968" evidence="1">
    <location>
        <begin position="30"/>
        <end position="130"/>
    </location>
</feature>
<protein>
    <submittedName>
        <fullName evidence="2">Uncharacterized protein</fullName>
    </submittedName>
</protein>
<evidence type="ECO:0000256" key="1">
    <source>
        <dbReference type="SAM" id="SignalP"/>
    </source>
</evidence>
<dbReference type="AlphaFoldDB" id="A0A8T0F0E2"/>
<organism evidence="2 3">
    <name type="scientific">Argiope bruennichi</name>
    <name type="common">Wasp spider</name>
    <name type="synonym">Aranea bruennichi</name>
    <dbReference type="NCBI Taxonomy" id="94029"/>
    <lineage>
        <taxon>Eukaryota</taxon>
        <taxon>Metazoa</taxon>
        <taxon>Ecdysozoa</taxon>
        <taxon>Arthropoda</taxon>
        <taxon>Chelicerata</taxon>
        <taxon>Arachnida</taxon>
        <taxon>Araneae</taxon>
        <taxon>Araneomorphae</taxon>
        <taxon>Entelegynae</taxon>
        <taxon>Araneoidea</taxon>
        <taxon>Araneidae</taxon>
        <taxon>Argiope</taxon>
    </lineage>
</organism>
<gene>
    <name evidence="2" type="ORF">HNY73_010219</name>
</gene>
<comment type="caution">
    <text evidence="2">The sequence shown here is derived from an EMBL/GenBank/DDBJ whole genome shotgun (WGS) entry which is preliminary data.</text>
</comment>
<reference evidence="2" key="1">
    <citation type="journal article" date="2020" name="bioRxiv">
        <title>Chromosome-level reference genome of the European wasp spider Argiope bruennichi: a resource for studies on range expansion and evolutionary adaptation.</title>
        <authorList>
            <person name="Sheffer M.M."/>
            <person name="Hoppe A."/>
            <person name="Krehenwinkel H."/>
            <person name="Uhl G."/>
            <person name="Kuss A.W."/>
            <person name="Jensen L."/>
            <person name="Jensen C."/>
            <person name="Gillespie R.G."/>
            <person name="Hoff K.J."/>
            <person name="Prost S."/>
        </authorList>
    </citation>
    <scope>NUCLEOTIDE SEQUENCE</scope>
</reference>
<accession>A0A8T0F0E2</accession>